<dbReference type="RefSeq" id="WP_106458904.1">
    <property type="nucleotide sequence ID" value="NZ_PXOH01000035.1"/>
</dbReference>
<keyword evidence="1" id="KW-0812">Transmembrane</keyword>
<keyword evidence="1" id="KW-0472">Membrane</keyword>
<reference evidence="2 3" key="1">
    <citation type="submission" date="2018-03" db="EMBL/GenBank/DDBJ databases">
        <title>The ancient ancestry and fast evolution of plastids.</title>
        <authorList>
            <person name="Moore K.R."/>
            <person name="Magnabosco C."/>
            <person name="Momper L."/>
            <person name="Gold D.A."/>
            <person name="Bosak T."/>
            <person name="Fournier G.P."/>
        </authorList>
    </citation>
    <scope>NUCLEOTIDE SEQUENCE [LARGE SCALE GENOMIC DNA]</scope>
    <source>
        <strain evidence="2 3">CCALA 016</strain>
    </source>
</reference>
<accession>A0A2T1LSI6</accession>
<evidence type="ECO:0000313" key="3">
    <source>
        <dbReference type="Proteomes" id="UP000239001"/>
    </source>
</evidence>
<keyword evidence="3" id="KW-1185">Reference proteome</keyword>
<reference evidence="2 3" key="2">
    <citation type="submission" date="2018-03" db="EMBL/GenBank/DDBJ databases">
        <authorList>
            <person name="Keele B.F."/>
        </authorList>
    </citation>
    <scope>NUCLEOTIDE SEQUENCE [LARGE SCALE GENOMIC DNA]</scope>
    <source>
        <strain evidence="2 3">CCALA 016</strain>
    </source>
</reference>
<feature type="transmembrane region" description="Helical" evidence="1">
    <location>
        <begin position="46"/>
        <end position="67"/>
    </location>
</feature>
<dbReference type="EMBL" id="PXOH01000035">
    <property type="protein sequence ID" value="PSF32949.1"/>
    <property type="molecule type" value="Genomic_DNA"/>
</dbReference>
<evidence type="ECO:0000313" key="2">
    <source>
        <dbReference type="EMBL" id="PSF32949.1"/>
    </source>
</evidence>
<dbReference type="Proteomes" id="UP000239001">
    <property type="component" value="Unassembled WGS sequence"/>
</dbReference>
<dbReference type="AlphaFoldDB" id="A0A2T1LSI6"/>
<gene>
    <name evidence="2" type="ORF">C7H19_21150</name>
</gene>
<protein>
    <submittedName>
        <fullName evidence="2">Uncharacterized protein</fullName>
    </submittedName>
</protein>
<feature type="transmembrane region" description="Helical" evidence="1">
    <location>
        <begin position="15"/>
        <end position="34"/>
    </location>
</feature>
<feature type="transmembrane region" description="Helical" evidence="1">
    <location>
        <begin position="79"/>
        <end position="102"/>
    </location>
</feature>
<comment type="caution">
    <text evidence="2">The sequence shown here is derived from an EMBL/GenBank/DDBJ whole genome shotgun (WGS) entry which is preliminary data.</text>
</comment>
<keyword evidence="1" id="KW-1133">Transmembrane helix</keyword>
<dbReference type="OrthoDB" id="425192at2"/>
<sequence length="107" mass="12213">MNNSDPFYETKLNKLQLMVYLIPVVGWIPAMWTLYHGKGNSAQKSVSRISVTLTLTWAIAYILLWTSSSFALPTTTLRLLYFNGLLTSGYIVVSLGLILRLWKRKSR</sequence>
<name>A0A2T1LSI6_9CHRO</name>
<proteinExistence type="predicted"/>
<evidence type="ECO:0000256" key="1">
    <source>
        <dbReference type="SAM" id="Phobius"/>
    </source>
</evidence>
<organism evidence="2 3">
    <name type="scientific">Aphanothece hegewaldii CCALA 016</name>
    <dbReference type="NCBI Taxonomy" id="2107694"/>
    <lineage>
        <taxon>Bacteria</taxon>
        <taxon>Bacillati</taxon>
        <taxon>Cyanobacteriota</taxon>
        <taxon>Cyanophyceae</taxon>
        <taxon>Oscillatoriophycideae</taxon>
        <taxon>Chroococcales</taxon>
        <taxon>Aphanothecaceae</taxon>
        <taxon>Aphanothece</taxon>
    </lineage>
</organism>